<name>A0A828Y1W3_9LEPT</name>
<dbReference type="Proteomes" id="UP000006339">
    <property type="component" value="Unassembled WGS sequence"/>
</dbReference>
<organism evidence="1 2">
    <name type="scientific">Leptospira kirschneri str. 200802841</name>
    <dbReference type="NCBI Taxonomy" id="1193047"/>
    <lineage>
        <taxon>Bacteria</taxon>
        <taxon>Pseudomonadati</taxon>
        <taxon>Spirochaetota</taxon>
        <taxon>Spirochaetia</taxon>
        <taxon>Leptospirales</taxon>
        <taxon>Leptospiraceae</taxon>
        <taxon>Leptospira</taxon>
    </lineage>
</organism>
<dbReference type="EMBL" id="AKWH02000068">
    <property type="protein sequence ID" value="EKO50105.1"/>
    <property type="molecule type" value="Genomic_DNA"/>
</dbReference>
<evidence type="ECO:0000313" key="1">
    <source>
        <dbReference type="EMBL" id="EKO50105.1"/>
    </source>
</evidence>
<reference evidence="1" key="1">
    <citation type="submission" date="2012-10" db="EMBL/GenBank/DDBJ databases">
        <authorList>
            <person name="Harkins D.M."/>
            <person name="Durkin A.S."/>
            <person name="Brinkac L.M."/>
            <person name="Selengut J.D."/>
            <person name="Sanka R."/>
            <person name="DePew J."/>
            <person name="Purushe J."/>
            <person name="Picardeau M."/>
            <person name="Werts C."/>
            <person name="Goarant C."/>
            <person name="Vinetz J.M."/>
            <person name="Sutton G.G."/>
            <person name="Nelson W.C."/>
            <person name="Fouts D.E."/>
        </authorList>
    </citation>
    <scope>NUCLEOTIDE SEQUENCE [LARGE SCALE GENOMIC DNA]</scope>
    <source>
        <strain evidence="1">200802841</strain>
    </source>
</reference>
<comment type="caution">
    <text evidence="1">The sequence shown here is derived from an EMBL/GenBank/DDBJ whole genome shotgun (WGS) entry which is preliminary data.</text>
</comment>
<protein>
    <submittedName>
        <fullName evidence="1">Uncharacterized protein</fullName>
    </submittedName>
</protein>
<proteinExistence type="predicted"/>
<sequence>MGSHTKKLTISSWILFFENSYVFGKSLIHFSDTIFIRPISKVTNCMNFMEKKLTFERGMKNPKRRKNFDKDFYYLRKSFA</sequence>
<evidence type="ECO:0000313" key="2">
    <source>
        <dbReference type="Proteomes" id="UP000006339"/>
    </source>
</evidence>
<accession>A0A828Y1W3</accession>
<keyword evidence="2" id="KW-1185">Reference proteome</keyword>
<dbReference type="AlphaFoldDB" id="A0A828Y1W3"/>
<gene>
    <name evidence="1" type="ORF">LEP1GSC131_2804</name>
</gene>